<evidence type="ECO:0000313" key="2">
    <source>
        <dbReference type="Proteomes" id="UP000078348"/>
    </source>
</evidence>
<dbReference type="EMBL" id="LXWW01000189">
    <property type="protein sequence ID" value="OAO15002.1"/>
    <property type="molecule type" value="Genomic_DNA"/>
</dbReference>
<sequence length="168" mass="19019">MDCEMLTELKIGCYSFSDYYTCKIENVPSLEVIEMGALNESSSVFFYASLELKNMPKLKTLLLGDYAFCACHRVVLENLPELTTIQLGGFAMCFKDGDESSELIMHNLPKLTIFTNEWSFYSGSLVNPRSITLSGMPYLMTVDLPMNAFSKKKTAHTYNIGALNKYFY</sequence>
<comment type="caution">
    <text evidence="1">The sequence shown here is derived from an EMBL/GenBank/DDBJ whole genome shotgun (WGS) entry which is preliminary data.</text>
</comment>
<dbReference type="Gene3D" id="3.80.10.10">
    <property type="entry name" value="Ribonuclease Inhibitor"/>
    <property type="match status" value="1"/>
</dbReference>
<reference evidence="1 2" key="1">
    <citation type="submission" date="2016-05" db="EMBL/GenBank/DDBJ databases">
        <title>Nuclear genome of Blastocystis sp. subtype 1 NandII.</title>
        <authorList>
            <person name="Gentekaki E."/>
            <person name="Curtis B."/>
            <person name="Stairs C."/>
            <person name="Eme L."/>
            <person name="Herman E."/>
            <person name="Klimes V."/>
            <person name="Arias M.C."/>
            <person name="Elias M."/>
            <person name="Hilliou F."/>
            <person name="Klute M."/>
            <person name="Malik S.-B."/>
            <person name="Pightling A."/>
            <person name="Rachubinski R."/>
            <person name="Salas D."/>
            <person name="Schlacht A."/>
            <person name="Suga H."/>
            <person name="Archibald J."/>
            <person name="Ball S.G."/>
            <person name="Clark G."/>
            <person name="Dacks J."/>
            <person name="Van Der Giezen M."/>
            <person name="Tsaousis A."/>
            <person name="Roger A."/>
        </authorList>
    </citation>
    <scope>NUCLEOTIDE SEQUENCE [LARGE SCALE GENOMIC DNA]</scope>
    <source>
        <strain evidence="2">ATCC 50177 / NandII</strain>
    </source>
</reference>
<dbReference type="SUPFAM" id="SSF52047">
    <property type="entry name" value="RNI-like"/>
    <property type="match status" value="1"/>
</dbReference>
<proteinExistence type="predicted"/>
<keyword evidence="2" id="KW-1185">Reference proteome</keyword>
<gene>
    <name evidence="1" type="ORF">AV274_3294</name>
</gene>
<evidence type="ECO:0000313" key="1">
    <source>
        <dbReference type="EMBL" id="OAO15002.1"/>
    </source>
</evidence>
<protein>
    <submittedName>
        <fullName evidence="1">Uncharacterized protein</fullName>
    </submittedName>
</protein>
<dbReference type="Proteomes" id="UP000078348">
    <property type="component" value="Unassembled WGS sequence"/>
</dbReference>
<dbReference type="AlphaFoldDB" id="A0A196SFS7"/>
<name>A0A196SFS7_BLAHN</name>
<dbReference type="InterPro" id="IPR032675">
    <property type="entry name" value="LRR_dom_sf"/>
</dbReference>
<dbReference type="OrthoDB" id="442066at2759"/>
<accession>A0A196SFS7</accession>
<organism evidence="1 2">
    <name type="scientific">Blastocystis sp. subtype 1 (strain ATCC 50177 / NandII)</name>
    <dbReference type="NCBI Taxonomy" id="478820"/>
    <lineage>
        <taxon>Eukaryota</taxon>
        <taxon>Sar</taxon>
        <taxon>Stramenopiles</taxon>
        <taxon>Bigyra</taxon>
        <taxon>Opalozoa</taxon>
        <taxon>Opalinata</taxon>
        <taxon>Blastocystidae</taxon>
        <taxon>Blastocystis</taxon>
    </lineage>
</organism>